<sequence>MVFDNIFRNAESAAQSGNVAEGGVAGYIPGAPAEFYTVPPHDPSKPFTPGPQDPKIVRETSPQALAAFNLITALTQTLGQAAVQESTVFDDPSTTVSTASPIMSQADQTTSQYPGTTPKPTLPTP</sequence>
<organism evidence="2 3">
    <name type="scientific">Chromobacterium violaceum</name>
    <dbReference type="NCBI Taxonomy" id="536"/>
    <lineage>
        <taxon>Bacteria</taxon>
        <taxon>Pseudomonadati</taxon>
        <taxon>Pseudomonadota</taxon>
        <taxon>Betaproteobacteria</taxon>
        <taxon>Neisseriales</taxon>
        <taxon>Chromobacteriaceae</taxon>
        <taxon>Chromobacterium</taxon>
    </lineage>
</organism>
<dbReference type="AlphaFoldDB" id="A0AAX2M8L9"/>
<name>A0AAX2M8L9_CHRVL</name>
<evidence type="ECO:0000313" key="2">
    <source>
        <dbReference type="EMBL" id="SUX32576.1"/>
    </source>
</evidence>
<dbReference type="EMBL" id="UIGR01000001">
    <property type="protein sequence ID" value="SUX32576.1"/>
    <property type="molecule type" value="Genomic_DNA"/>
</dbReference>
<gene>
    <name evidence="2" type="ORF">NCTC8684_01656</name>
</gene>
<protein>
    <submittedName>
        <fullName evidence="2">Uncharacterized protein</fullName>
    </submittedName>
</protein>
<accession>A0AAX2M8L9</accession>
<dbReference type="RefSeq" id="WP_076228360.1">
    <property type="nucleotide sequence ID" value="NZ_JBHMEH010000137.1"/>
</dbReference>
<evidence type="ECO:0000256" key="1">
    <source>
        <dbReference type="SAM" id="MobiDB-lite"/>
    </source>
</evidence>
<comment type="caution">
    <text evidence="2">The sequence shown here is derived from an EMBL/GenBank/DDBJ whole genome shotgun (WGS) entry which is preliminary data.</text>
</comment>
<proteinExistence type="predicted"/>
<feature type="compositionally biased region" description="Polar residues" evidence="1">
    <location>
        <begin position="88"/>
        <end position="113"/>
    </location>
</feature>
<feature type="region of interest" description="Disordered" evidence="1">
    <location>
        <begin position="88"/>
        <end position="125"/>
    </location>
</feature>
<dbReference type="Proteomes" id="UP000254029">
    <property type="component" value="Unassembled WGS sequence"/>
</dbReference>
<reference evidence="2 3" key="1">
    <citation type="submission" date="2018-06" db="EMBL/GenBank/DDBJ databases">
        <authorList>
            <consortium name="Pathogen Informatics"/>
            <person name="Doyle S."/>
        </authorList>
    </citation>
    <scope>NUCLEOTIDE SEQUENCE [LARGE SCALE GENOMIC DNA]</scope>
    <source>
        <strain evidence="2 3">NCTC8684</strain>
    </source>
</reference>
<evidence type="ECO:0000313" key="3">
    <source>
        <dbReference type="Proteomes" id="UP000254029"/>
    </source>
</evidence>